<evidence type="ECO:0000256" key="2">
    <source>
        <dbReference type="ARBA" id="ARBA00022679"/>
    </source>
</evidence>
<dbReference type="Pfam" id="PF02782">
    <property type="entry name" value="FGGY_C"/>
    <property type="match status" value="1"/>
</dbReference>
<evidence type="ECO:0000256" key="1">
    <source>
        <dbReference type="ARBA" id="ARBA00009156"/>
    </source>
</evidence>
<accession>A0A4U8QBR7</accession>
<dbReference type="EMBL" id="QGQD01000024">
    <property type="protein sequence ID" value="TLD01954.1"/>
    <property type="molecule type" value="Genomic_DNA"/>
</dbReference>
<dbReference type="GO" id="GO:0016301">
    <property type="term" value="F:kinase activity"/>
    <property type="evidence" value="ECO:0007669"/>
    <property type="project" value="UniProtKB-KW"/>
</dbReference>
<dbReference type="GO" id="GO:0005975">
    <property type="term" value="P:carbohydrate metabolic process"/>
    <property type="evidence" value="ECO:0007669"/>
    <property type="project" value="InterPro"/>
</dbReference>
<name>A0A4U8QBR7_9FIRM</name>
<feature type="domain" description="Carbohydrate kinase FGGY N-terminal" evidence="4">
    <location>
        <begin position="154"/>
        <end position="269"/>
    </location>
</feature>
<keyword evidence="3 6" id="KW-0418">Kinase</keyword>
<feature type="domain" description="Carbohydrate kinase FGGY N-terminal" evidence="4">
    <location>
        <begin position="4"/>
        <end position="102"/>
    </location>
</feature>
<dbReference type="InterPro" id="IPR043129">
    <property type="entry name" value="ATPase_NBD"/>
</dbReference>
<dbReference type="SUPFAM" id="SSF53067">
    <property type="entry name" value="Actin-like ATPase domain"/>
    <property type="match status" value="2"/>
</dbReference>
<dbReference type="InterPro" id="IPR018484">
    <property type="entry name" value="FGGY_N"/>
</dbReference>
<reference evidence="6 7" key="1">
    <citation type="journal article" date="2019" name="Anaerobe">
        <title>Detection of Robinsoniella peoriensis in multiple bone samples of a trauma patient.</title>
        <authorList>
            <person name="Schrottner P."/>
            <person name="Hartwich K."/>
            <person name="Bunk B."/>
            <person name="Schober I."/>
            <person name="Helbig S."/>
            <person name="Rudolph W.W."/>
            <person name="Gunzer F."/>
        </authorList>
    </citation>
    <scope>NUCLEOTIDE SEQUENCE [LARGE SCALE GENOMIC DNA]</scope>
    <source>
        <strain evidence="6 7">DSM 106044</strain>
    </source>
</reference>
<feature type="domain" description="Carbohydrate kinase FGGY C-terminal" evidence="5">
    <location>
        <begin position="280"/>
        <end position="467"/>
    </location>
</feature>
<dbReference type="AlphaFoldDB" id="A0A4U8QBR7"/>
<sequence length="471" mass="51195">MKSIGIDIGTTTICSVLIDAETKTLLDTVTKPNKSTLAAAQSFERLQDPAIILDTCIAMANHYLISHSDIASIGITGQMHGILYVDQKGRAVSPLFTWQDGRGDISRQDDRVGSDWQNQCDNTDWQDDWGHIDGQNGKGDNACRNILTYAGFLTARTGYAMATGFGMTTHFYNHVNQLIPSDAAYLCTIPDYIAMRLANRKTPLIHQSMAASLGMYDIKRNKFDLGAVTSLGLSADMLPEIACGECYIGETDTGIPVTAALGDNQASFLASMNSEDACLVNVGTGSQISIMTRTPYQSAQIECRPYLGDTYLLAGSSLCGGYSYSLLKNFFEETLAQFGIIPQNSTYEVMNRMAIDAAAHGEALNVDTRFCGTRQDASITGSIQNLKVANFHPGDFTLGILQGICDELYNLYTQFPEDVKPIKTLVGSGNGIRMNPMLQQLFASTFKAELTIPDIKEEAAYGCGLLGLKLR</sequence>
<dbReference type="Gene3D" id="3.30.420.40">
    <property type="match status" value="2"/>
</dbReference>
<dbReference type="Pfam" id="PF00370">
    <property type="entry name" value="FGGY_N"/>
    <property type="match status" value="2"/>
</dbReference>
<protein>
    <submittedName>
        <fullName evidence="6">Glycerol kinase</fullName>
    </submittedName>
</protein>
<gene>
    <name evidence="6" type="ORF">DSM106044_01172</name>
</gene>
<dbReference type="InterPro" id="IPR018485">
    <property type="entry name" value="FGGY_C"/>
</dbReference>
<organism evidence="6 7">
    <name type="scientific">Robinsoniella peoriensis</name>
    <dbReference type="NCBI Taxonomy" id="180332"/>
    <lineage>
        <taxon>Bacteria</taxon>
        <taxon>Bacillati</taxon>
        <taxon>Bacillota</taxon>
        <taxon>Clostridia</taxon>
        <taxon>Lachnospirales</taxon>
        <taxon>Lachnospiraceae</taxon>
        <taxon>Robinsoniella</taxon>
    </lineage>
</organism>
<evidence type="ECO:0000313" key="7">
    <source>
        <dbReference type="Proteomes" id="UP000306509"/>
    </source>
</evidence>
<evidence type="ECO:0000313" key="6">
    <source>
        <dbReference type="EMBL" id="TLD01954.1"/>
    </source>
</evidence>
<evidence type="ECO:0000256" key="3">
    <source>
        <dbReference type="ARBA" id="ARBA00022777"/>
    </source>
</evidence>
<evidence type="ECO:0000259" key="5">
    <source>
        <dbReference type="Pfam" id="PF02782"/>
    </source>
</evidence>
<dbReference type="InterPro" id="IPR050406">
    <property type="entry name" value="FGGY_Carb_Kinase"/>
</dbReference>
<dbReference type="RefSeq" id="WP_138002009.1">
    <property type="nucleotide sequence ID" value="NZ_QGQD01000024.1"/>
</dbReference>
<dbReference type="CDD" id="cd07777">
    <property type="entry name" value="ASKHA_NBD_FGGY_SHK"/>
    <property type="match status" value="1"/>
</dbReference>
<keyword evidence="7" id="KW-1185">Reference proteome</keyword>
<dbReference type="Proteomes" id="UP000306509">
    <property type="component" value="Unassembled WGS sequence"/>
</dbReference>
<comment type="similarity">
    <text evidence="1">Belongs to the FGGY kinase family.</text>
</comment>
<comment type="caution">
    <text evidence="6">The sequence shown here is derived from an EMBL/GenBank/DDBJ whole genome shotgun (WGS) entry which is preliminary data.</text>
</comment>
<evidence type="ECO:0000259" key="4">
    <source>
        <dbReference type="Pfam" id="PF00370"/>
    </source>
</evidence>
<dbReference type="STRING" id="180332.GCA_000797495_04384"/>
<dbReference type="PANTHER" id="PTHR43095">
    <property type="entry name" value="SUGAR KINASE"/>
    <property type="match status" value="1"/>
</dbReference>
<keyword evidence="2" id="KW-0808">Transferase</keyword>
<proteinExistence type="inferred from homology"/>